<comment type="subcellular location">
    <subcellularLocation>
        <location evidence="1">Membrane</location>
        <topology evidence="1">Multi-pass membrane protein</topology>
    </subcellularLocation>
</comment>
<protein>
    <submittedName>
        <fullName evidence="6">Uncharacterized protein</fullName>
    </submittedName>
</protein>
<dbReference type="InterPro" id="IPR036259">
    <property type="entry name" value="MFS_trans_sf"/>
</dbReference>
<feature type="transmembrane region" description="Helical" evidence="5">
    <location>
        <begin position="289"/>
        <end position="306"/>
    </location>
</feature>
<keyword evidence="7" id="KW-1185">Reference proteome</keyword>
<organism evidence="6 7">
    <name type="scientific">Petrolisthes manimaculis</name>
    <dbReference type="NCBI Taxonomy" id="1843537"/>
    <lineage>
        <taxon>Eukaryota</taxon>
        <taxon>Metazoa</taxon>
        <taxon>Ecdysozoa</taxon>
        <taxon>Arthropoda</taxon>
        <taxon>Crustacea</taxon>
        <taxon>Multicrustacea</taxon>
        <taxon>Malacostraca</taxon>
        <taxon>Eumalacostraca</taxon>
        <taxon>Eucarida</taxon>
        <taxon>Decapoda</taxon>
        <taxon>Pleocyemata</taxon>
        <taxon>Anomura</taxon>
        <taxon>Galatheoidea</taxon>
        <taxon>Porcellanidae</taxon>
        <taxon>Petrolisthes</taxon>
    </lineage>
</organism>
<evidence type="ECO:0000256" key="4">
    <source>
        <dbReference type="ARBA" id="ARBA00023136"/>
    </source>
</evidence>
<evidence type="ECO:0000256" key="1">
    <source>
        <dbReference type="ARBA" id="ARBA00004141"/>
    </source>
</evidence>
<dbReference type="Pfam" id="PF00083">
    <property type="entry name" value="Sugar_tr"/>
    <property type="match status" value="1"/>
</dbReference>
<dbReference type="InterPro" id="IPR005828">
    <property type="entry name" value="MFS_sugar_transport-like"/>
</dbReference>
<comment type="caution">
    <text evidence="6">The sequence shown here is derived from an EMBL/GenBank/DDBJ whole genome shotgun (WGS) entry which is preliminary data.</text>
</comment>
<dbReference type="Proteomes" id="UP001292094">
    <property type="component" value="Unassembled WGS sequence"/>
</dbReference>
<name>A0AAE1Q079_9EUCA</name>
<dbReference type="GO" id="GO:0022857">
    <property type="term" value="F:transmembrane transporter activity"/>
    <property type="evidence" value="ECO:0007669"/>
    <property type="project" value="InterPro"/>
</dbReference>
<evidence type="ECO:0000256" key="2">
    <source>
        <dbReference type="ARBA" id="ARBA00022692"/>
    </source>
</evidence>
<sequence>MTNESDEGFDAALELAGSWCRWQKRIFVIASCSQIFSAIHAILAVFLSFTPDHWCHVESLEKESGVLEVDKLNQSSIYYLRNITIPRYGDEWAKCEYYNHSYTSLLNHHHQDQHQQQDLLLSGTNFTHSTNTNNTLTTTASCNSWVYDDSVFTSTLVTEFNLVCDRRWMMATVQASYMSGLLIGSLVMGQLSDRVMPESPRWLASQQREEEAVKILQDIAKTNGRTLPSQQHLIKLVSTSYHKKTRGDYPDDITRAKYNNKRRHWYDGVVECARSQLTLVRTPIMRRRALICFYLWFAAASVYYGLIFSGGNIKADPFLMILISGLVELPSSAIFIHPIKKFGRRAGTCGMFMASALCLFAILAVPEDMTMVNICLVNLGKFFTTPVFQLQYVYTSELFPTTVRNMAVGTCSMVARIGCVITPYILTLLGDVHYALPSTVFAVFAMSAGLLTLLLPETTNALLPETTEEIEAMIK</sequence>
<evidence type="ECO:0000313" key="6">
    <source>
        <dbReference type="EMBL" id="KAK4316267.1"/>
    </source>
</evidence>
<feature type="transmembrane region" description="Helical" evidence="5">
    <location>
        <begin position="26"/>
        <end position="49"/>
    </location>
</feature>
<feature type="transmembrane region" description="Helical" evidence="5">
    <location>
        <begin position="348"/>
        <end position="365"/>
    </location>
</feature>
<gene>
    <name evidence="6" type="ORF">Pmani_012560</name>
</gene>
<feature type="transmembrane region" description="Helical" evidence="5">
    <location>
        <begin position="318"/>
        <end position="336"/>
    </location>
</feature>
<dbReference type="Gene3D" id="1.20.1250.20">
    <property type="entry name" value="MFS general substrate transporter like domains"/>
    <property type="match status" value="1"/>
</dbReference>
<keyword evidence="3 5" id="KW-1133">Transmembrane helix</keyword>
<dbReference type="AlphaFoldDB" id="A0AAE1Q079"/>
<feature type="transmembrane region" description="Helical" evidence="5">
    <location>
        <begin position="432"/>
        <end position="455"/>
    </location>
</feature>
<proteinExistence type="predicted"/>
<accession>A0AAE1Q079</accession>
<dbReference type="GO" id="GO:0016020">
    <property type="term" value="C:membrane"/>
    <property type="evidence" value="ECO:0007669"/>
    <property type="project" value="UniProtKB-SubCell"/>
</dbReference>
<dbReference type="EMBL" id="JAWZYT010001034">
    <property type="protein sequence ID" value="KAK4316267.1"/>
    <property type="molecule type" value="Genomic_DNA"/>
</dbReference>
<dbReference type="PANTHER" id="PTHR24064">
    <property type="entry name" value="SOLUTE CARRIER FAMILY 22 MEMBER"/>
    <property type="match status" value="1"/>
</dbReference>
<reference evidence="6" key="1">
    <citation type="submission" date="2023-11" db="EMBL/GenBank/DDBJ databases">
        <title>Genome assemblies of two species of porcelain crab, Petrolisthes cinctipes and Petrolisthes manimaculis (Anomura: Porcellanidae).</title>
        <authorList>
            <person name="Angst P."/>
        </authorList>
    </citation>
    <scope>NUCLEOTIDE SEQUENCE</scope>
    <source>
        <strain evidence="6">PB745_02</strain>
        <tissue evidence="6">Gill</tissue>
    </source>
</reference>
<evidence type="ECO:0000256" key="3">
    <source>
        <dbReference type="ARBA" id="ARBA00022989"/>
    </source>
</evidence>
<feature type="transmembrane region" description="Helical" evidence="5">
    <location>
        <begin position="406"/>
        <end position="426"/>
    </location>
</feature>
<evidence type="ECO:0000313" key="7">
    <source>
        <dbReference type="Proteomes" id="UP001292094"/>
    </source>
</evidence>
<evidence type="ECO:0000256" key="5">
    <source>
        <dbReference type="SAM" id="Phobius"/>
    </source>
</evidence>
<keyword evidence="4 5" id="KW-0472">Membrane</keyword>
<dbReference type="SUPFAM" id="SSF103473">
    <property type="entry name" value="MFS general substrate transporter"/>
    <property type="match status" value="1"/>
</dbReference>
<keyword evidence="2 5" id="KW-0812">Transmembrane</keyword>